<evidence type="ECO:0000313" key="9">
    <source>
        <dbReference type="RefSeq" id="XP_022143654.1"/>
    </source>
</evidence>
<feature type="transmembrane region" description="Helical" evidence="6">
    <location>
        <begin position="163"/>
        <end position="184"/>
    </location>
</feature>
<feature type="domain" description="VTT" evidence="7">
    <location>
        <begin position="95"/>
        <end position="187"/>
    </location>
</feature>
<keyword evidence="8" id="KW-1185">Reference proteome</keyword>
<feature type="transmembrane region" description="Helical" evidence="6">
    <location>
        <begin position="94"/>
        <end position="116"/>
    </location>
</feature>
<protein>
    <submittedName>
        <fullName evidence="9">Uncharacterized membrane protein At4g09580-like isoform X2</fullName>
    </submittedName>
</protein>
<comment type="subcellular location">
    <subcellularLocation>
        <location evidence="1">Membrane</location>
        <topology evidence="1">Multi-pass membrane protein</topology>
    </subcellularLocation>
</comment>
<evidence type="ECO:0000256" key="5">
    <source>
        <dbReference type="SAM" id="MobiDB-lite"/>
    </source>
</evidence>
<dbReference type="GO" id="GO:0016020">
    <property type="term" value="C:membrane"/>
    <property type="evidence" value="ECO:0007669"/>
    <property type="project" value="UniProtKB-SubCell"/>
</dbReference>
<evidence type="ECO:0000256" key="4">
    <source>
        <dbReference type="ARBA" id="ARBA00023136"/>
    </source>
</evidence>
<dbReference type="PANTHER" id="PTHR43220">
    <property type="match status" value="1"/>
</dbReference>
<evidence type="ECO:0000256" key="6">
    <source>
        <dbReference type="SAM" id="Phobius"/>
    </source>
</evidence>
<keyword evidence="3 6" id="KW-1133">Transmembrane helix</keyword>
<dbReference type="GO" id="GO:0005783">
    <property type="term" value="C:endoplasmic reticulum"/>
    <property type="evidence" value="ECO:0007669"/>
    <property type="project" value="TreeGrafter"/>
</dbReference>
<dbReference type="GeneID" id="111013513"/>
<evidence type="ECO:0000256" key="1">
    <source>
        <dbReference type="ARBA" id="ARBA00004141"/>
    </source>
</evidence>
<reference evidence="9" key="1">
    <citation type="submission" date="2025-08" db="UniProtKB">
        <authorList>
            <consortium name="RefSeq"/>
        </authorList>
    </citation>
    <scope>IDENTIFICATION</scope>
    <source>
        <strain evidence="9">OHB3-1</strain>
    </source>
</reference>
<feature type="transmembrane region" description="Helical" evidence="6">
    <location>
        <begin position="38"/>
        <end position="59"/>
    </location>
</feature>
<organism evidence="8 9">
    <name type="scientific">Momordica charantia</name>
    <name type="common">Bitter gourd</name>
    <name type="synonym">Balsam pear</name>
    <dbReference type="NCBI Taxonomy" id="3673"/>
    <lineage>
        <taxon>Eukaryota</taxon>
        <taxon>Viridiplantae</taxon>
        <taxon>Streptophyta</taxon>
        <taxon>Embryophyta</taxon>
        <taxon>Tracheophyta</taxon>
        <taxon>Spermatophyta</taxon>
        <taxon>Magnoliopsida</taxon>
        <taxon>eudicotyledons</taxon>
        <taxon>Gunneridae</taxon>
        <taxon>Pentapetalae</taxon>
        <taxon>rosids</taxon>
        <taxon>fabids</taxon>
        <taxon>Cucurbitales</taxon>
        <taxon>Cucurbitaceae</taxon>
        <taxon>Momordiceae</taxon>
        <taxon>Momordica</taxon>
    </lineage>
</organism>
<dbReference type="Pfam" id="PF09335">
    <property type="entry name" value="VTT_dom"/>
    <property type="match status" value="1"/>
</dbReference>
<evidence type="ECO:0000259" key="7">
    <source>
        <dbReference type="Pfam" id="PF09335"/>
    </source>
</evidence>
<dbReference type="PANTHER" id="PTHR43220:SF3">
    <property type="entry name" value="PROTEIN, PUTATIVE, EXPRESSED-RELATED"/>
    <property type="match status" value="1"/>
</dbReference>
<sequence>MASSRNVGVRDEEKLKEDDSPTAKKPKFERFPLTRWELAAALAMFLVCSIGLVCVYLTMPAAEYQSVKLPRTLSDLRVLKDLFANYAKDHPAQFILAGASSCFFLSKLIGRPLVYWMWPEKLKMFQAEIAKHREKLLNYMLFLRITPTLPNLFINLASPIVDIPFHVFFLATLIGLVPASYITVRAGLALGDLKSVKDLYDFKTLSVLFFIGFISILPTLLKRKRVYE</sequence>
<dbReference type="AlphaFoldDB" id="A0A6J1CPZ1"/>
<proteinExistence type="predicted"/>
<feature type="compositionally biased region" description="Basic and acidic residues" evidence="5">
    <location>
        <begin position="8"/>
        <end position="23"/>
    </location>
</feature>
<feature type="transmembrane region" description="Helical" evidence="6">
    <location>
        <begin position="205"/>
        <end position="221"/>
    </location>
</feature>
<dbReference type="RefSeq" id="XP_022143654.1">
    <property type="nucleotide sequence ID" value="XM_022287962.1"/>
</dbReference>
<dbReference type="Proteomes" id="UP000504603">
    <property type="component" value="Unplaced"/>
</dbReference>
<evidence type="ECO:0000256" key="2">
    <source>
        <dbReference type="ARBA" id="ARBA00022692"/>
    </source>
</evidence>
<name>A0A6J1CPZ1_MOMCH</name>
<feature type="region of interest" description="Disordered" evidence="5">
    <location>
        <begin position="1"/>
        <end position="23"/>
    </location>
</feature>
<keyword evidence="2 6" id="KW-0812">Transmembrane</keyword>
<keyword evidence="4 6" id="KW-0472">Membrane</keyword>
<evidence type="ECO:0000313" key="8">
    <source>
        <dbReference type="Proteomes" id="UP000504603"/>
    </source>
</evidence>
<gene>
    <name evidence="9" type="primary">LOC111013513</name>
</gene>
<dbReference type="GO" id="GO:0000045">
    <property type="term" value="P:autophagosome assembly"/>
    <property type="evidence" value="ECO:0007669"/>
    <property type="project" value="TreeGrafter"/>
</dbReference>
<accession>A0A6J1CPZ1</accession>
<dbReference type="InterPro" id="IPR045014">
    <property type="entry name" value="TM41A/B"/>
</dbReference>
<evidence type="ECO:0000256" key="3">
    <source>
        <dbReference type="ARBA" id="ARBA00022989"/>
    </source>
</evidence>
<dbReference type="InterPro" id="IPR032816">
    <property type="entry name" value="VTT_dom"/>
</dbReference>